<protein>
    <submittedName>
        <fullName evidence="1">Uncharacterized protein</fullName>
    </submittedName>
</protein>
<organism evidence="1">
    <name type="scientific">Arundo donax</name>
    <name type="common">Giant reed</name>
    <name type="synonym">Donax arundinaceus</name>
    <dbReference type="NCBI Taxonomy" id="35708"/>
    <lineage>
        <taxon>Eukaryota</taxon>
        <taxon>Viridiplantae</taxon>
        <taxon>Streptophyta</taxon>
        <taxon>Embryophyta</taxon>
        <taxon>Tracheophyta</taxon>
        <taxon>Spermatophyta</taxon>
        <taxon>Magnoliopsida</taxon>
        <taxon>Liliopsida</taxon>
        <taxon>Poales</taxon>
        <taxon>Poaceae</taxon>
        <taxon>PACMAD clade</taxon>
        <taxon>Arundinoideae</taxon>
        <taxon>Arundineae</taxon>
        <taxon>Arundo</taxon>
    </lineage>
</organism>
<proteinExistence type="predicted"/>
<accession>A0A0A8YM15</accession>
<reference evidence="1" key="2">
    <citation type="journal article" date="2015" name="Data Brief">
        <title>Shoot transcriptome of the giant reed, Arundo donax.</title>
        <authorList>
            <person name="Barrero R.A."/>
            <person name="Guerrero F.D."/>
            <person name="Moolhuijzen P."/>
            <person name="Goolsby J.A."/>
            <person name="Tidwell J."/>
            <person name="Bellgard S.E."/>
            <person name="Bellgard M.I."/>
        </authorList>
    </citation>
    <scope>NUCLEOTIDE SEQUENCE</scope>
    <source>
        <tissue evidence="1">Shoot tissue taken approximately 20 cm above the soil surface</tissue>
    </source>
</reference>
<dbReference type="AlphaFoldDB" id="A0A0A8YM15"/>
<reference evidence="1" key="1">
    <citation type="submission" date="2014-09" db="EMBL/GenBank/DDBJ databases">
        <authorList>
            <person name="Magalhaes I.L.F."/>
            <person name="Oliveira U."/>
            <person name="Santos F.R."/>
            <person name="Vidigal T.H.D.A."/>
            <person name="Brescovit A.D."/>
            <person name="Santos A.J."/>
        </authorList>
    </citation>
    <scope>NUCLEOTIDE SEQUENCE</scope>
    <source>
        <tissue evidence="1">Shoot tissue taken approximately 20 cm above the soil surface</tissue>
    </source>
</reference>
<dbReference type="EMBL" id="GBRH01270316">
    <property type="protein sequence ID" value="JAD27579.1"/>
    <property type="molecule type" value="Transcribed_RNA"/>
</dbReference>
<evidence type="ECO:0000313" key="1">
    <source>
        <dbReference type="EMBL" id="JAD27579.1"/>
    </source>
</evidence>
<name>A0A0A8YM15_ARUDO</name>
<sequence>MSPSLYSLATEKSCTYLLRLWPSLNLSYTILQIEVKLVTK</sequence>